<organism evidence="1 2">
    <name type="scientific">Panagrolaimus sp. JU765</name>
    <dbReference type="NCBI Taxonomy" id="591449"/>
    <lineage>
        <taxon>Eukaryota</taxon>
        <taxon>Metazoa</taxon>
        <taxon>Ecdysozoa</taxon>
        <taxon>Nematoda</taxon>
        <taxon>Chromadorea</taxon>
        <taxon>Rhabditida</taxon>
        <taxon>Tylenchina</taxon>
        <taxon>Panagrolaimomorpha</taxon>
        <taxon>Panagrolaimoidea</taxon>
        <taxon>Panagrolaimidae</taxon>
        <taxon>Panagrolaimus</taxon>
    </lineage>
</organism>
<protein>
    <submittedName>
        <fullName evidence="2">Uncharacterized protein</fullName>
    </submittedName>
</protein>
<proteinExistence type="predicted"/>
<sequence length="377" mass="43007">MNLFSSFTTPSTDELYDLCGFNGTAENFWSKFIFHGKWKTLTPCAEFGIILFEQFLLLFCSVIHIVGGGSTSPLPNTSIKTLISSKILGSTSPLPNTSVKTLISSKILVNWTTSLLLLVLLLLSQVSKYSEPTIYIIEYSILAFVWIIFGFVDCSSLLYNLWKRSFWLNLCYSFVSKSFIIICVQRWIKYGFTDPRCYLIFAIVMLHFINYFGHIIEWRIAKNLNNFQQLTSDENIQLNSGNLNNFQQLTSDENIQLNSGVDEDASLFSKLFFCWTNLLVKKGYHGQLKNINDLFPLPSSLKVEIIEKQFVESSPSYFTDAWKFSLPRALFNTFGIKYLALGILRLIGDCLSFAGPILLHYLVTELEDGDKNIRNLA</sequence>
<dbReference type="Proteomes" id="UP000887576">
    <property type="component" value="Unplaced"/>
</dbReference>
<dbReference type="WBParaSite" id="JU765_v2.g16720.t2">
    <property type="protein sequence ID" value="JU765_v2.g16720.t2"/>
    <property type="gene ID" value="JU765_v2.g16720"/>
</dbReference>
<name>A0AC34QIR7_9BILA</name>
<evidence type="ECO:0000313" key="2">
    <source>
        <dbReference type="WBParaSite" id="JU765_v2.g16720.t2"/>
    </source>
</evidence>
<accession>A0AC34QIR7</accession>
<evidence type="ECO:0000313" key="1">
    <source>
        <dbReference type="Proteomes" id="UP000887576"/>
    </source>
</evidence>
<reference evidence="2" key="1">
    <citation type="submission" date="2022-11" db="UniProtKB">
        <authorList>
            <consortium name="WormBaseParasite"/>
        </authorList>
    </citation>
    <scope>IDENTIFICATION</scope>
</reference>